<accession>A0A166EJF9</accession>
<keyword evidence="4" id="KW-1185">Reference proteome</keyword>
<dbReference type="STRING" id="47311.MBCUT_05860"/>
<dbReference type="PATRIC" id="fig|47311.3.peg.659"/>
<comment type="caution">
    <text evidence="3">The sequence shown here is derived from an EMBL/GenBank/DDBJ whole genome shotgun (WGS) entry which is preliminary data.</text>
</comment>
<dbReference type="InterPro" id="IPR025874">
    <property type="entry name" value="DZR"/>
</dbReference>
<keyword evidence="1" id="KW-0812">Transmembrane</keyword>
<sequence length="131" mass="14533">MAKTKKCMDCGTFNEQDSKFCEKCGNSLNQNDTTKPQESTVNMIDCPFCGQKIPMNSEKCSHCGEWLDPSKDNPHGVSIVLGYIISIFGWLGLIPAIYLLTRVSSSAKKHGVIQLVLSIIFGFLGLFVNFY</sequence>
<dbReference type="Proteomes" id="UP000077275">
    <property type="component" value="Unassembled WGS sequence"/>
</dbReference>
<evidence type="ECO:0000313" key="4">
    <source>
        <dbReference type="Proteomes" id="UP000077275"/>
    </source>
</evidence>
<proteinExistence type="predicted"/>
<organism evidence="3 4">
    <name type="scientific">Methanobrevibacter cuticularis</name>
    <dbReference type="NCBI Taxonomy" id="47311"/>
    <lineage>
        <taxon>Archaea</taxon>
        <taxon>Methanobacteriati</taxon>
        <taxon>Methanobacteriota</taxon>
        <taxon>Methanomada group</taxon>
        <taxon>Methanobacteria</taxon>
        <taxon>Methanobacteriales</taxon>
        <taxon>Methanobacteriaceae</taxon>
        <taxon>Methanobrevibacter</taxon>
    </lineage>
</organism>
<dbReference type="RefSeq" id="WP_067258737.1">
    <property type="nucleotide sequence ID" value="NZ_LWMW01000087.1"/>
</dbReference>
<evidence type="ECO:0000259" key="2">
    <source>
        <dbReference type="Pfam" id="PF12773"/>
    </source>
</evidence>
<reference evidence="3 4" key="1">
    <citation type="submission" date="2016-04" db="EMBL/GenBank/DDBJ databases">
        <title>Genome sequence of Methanobrevibacter cuticularis DSM 11139.</title>
        <authorList>
            <person name="Poehlein A."/>
            <person name="Seedorf H."/>
            <person name="Daniel R."/>
        </authorList>
    </citation>
    <scope>NUCLEOTIDE SEQUENCE [LARGE SCALE GENOMIC DNA]</scope>
    <source>
        <strain evidence="3 4">DSM 11139</strain>
    </source>
</reference>
<dbReference type="Pfam" id="PF12773">
    <property type="entry name" value="DZR"/>
    <property type="match status" value="1"/>
</dbReference>
<name>A0A166EJF9_9EURY</name>
<dbReference type="OrthoDB" id="77408at2157"/>
<evidence type="ECO:0000256" key="1">
    <source>
        <dbReference type="SAM" id="Phobius"/>
    </source>
</evidence>
<feature type="transmembrane region" description="Helical" evidence="1">
    <location>
        <begin position="76"/>
        <end position="100"/>
    </location>
</feature>
<keyword evidence="1" id="KW-0472">Membrane</keyword>
<dbReference type="AlphaFoldDB" id="A0A166EJF9"/>
<evidence type="ECO:0000313" key="3">
    <source>
        <dbReference type="EMBL" id="KZX16722.1"/>
    </source>
</evidence>
<feature type="domain" description="DZANK-type" evidence="2">
    <location>
        <begin position="7"/>
        <end position="64"/>
    </location>
</feature>
<keyword evidence="1" id="KW-1133">Transmembrane helix</keyword>
<gene>
    <name evidence="3" type="ORF">MBCUT_05860</name>
</gene>
<protein>
    <submittedName>
        <fullName evidence="3">Double zinc ribbon</fullName>
    </submittedName>
</protein>
<feature type="transmembrane region" description="Helical" evidence="1">
    <location>
        <begin position="112"/>
        <end position="130"/>
    </location>
</feature>
<dbReference type="EMBL" id="LWMW01000087">
    <property type="protein sequence ID" value="KZX16722.1"/>
    <property type="molecule type" value="Genomic_DNA"/>
</dbReference>